<proteinExistence type="predicted"/>
<protein>
    <recommendedName>
        <fullName evidence="4">ABC transporter substrate-binding protein</fullName>
    </recommendedName>
</protein>
<evidence type="ECO:0000313" key="2">
    <source>
        <dbReference type="EMBL" id="URI06489.1"/>
    </source>
</evidence>
<dbReference type="Gene3D" id="3.40.190.150">
    <property type="entry name" value="Bordetella uptake gene, domain 1"/>
    <property type="match status" value="1"/>
</dbReference>
<dbReference type="InterPro" id="IPR042100">
    <property type="entry name" value="Bug_dom1"/>
</dbReference>
<reference evidence="2" key="1">
    <citation type="submission" date="2022-05" db="EMBL/GenBank/DDBJ databases">
        <title>An RpoN-dependent PEP-CTERM gene is involved in floc formation of an Aquincola tertiaricarbonis strain.</title>
        <authorList>
            <person name="Qiu D."/>
            <person name="Xia M."/>
        </authorList>
    </citation>
    <scope>NUCLEOTIDE SEQUENCE</scope>
    <source>
        <strain evidence="2">RN12</strain>
    </source>
</reference>
<evidence type="ECO:0000313" key="3">
    <source>
        <dbReference type="Proteomes" id="UP001056201"/>
    </source>
</evidence>
<feature type="chain" id="PRO_5046486365" description="ABC transporter substrate-binding protein" evidence="1">
    <location>
        <begin position="29"/>
        <end position="156"/>
    </location>
</feature>
<feature type="signal peptide" evidence="1">
    <location>
        <begin position="1"/>
        <end position="28"/>
    </location>
</feature>
<sequence>MKTRRELSKLALSLLLCTSPMLSPKAFAQEQPRLYLGLTPGHTADISARKIAEALRTQLRLSYRVENKAGDMTRMALKAFREDPGADAKMILTTSDEKYPSVSDLVLVAPIGQVFSRALGPLEFGLYADRQMPAAKVEAIRGVVEQLVTTGVIPPN</sequence>
<dbReference type="RefSeq" id="WP_250194752.1">
    <property type="nucleotide sequence ID" value="NZ_CP097635.1"/>
</dbReference>
<gene>
    <name evidence="2" type="ORF">MW290_11270</name>
</gene>
<dbReference type="EMBL" id="CP097635">
    <property type="protein sequence ID" value="URI06489.1"/>
    <property type="molecule type" value="Genomic_DNA"/>
</dbReference>
<evidence type="ECO:0000256" key="1">
    <source>
        <dbReference type="SAM" id="SignalP"/>
    </source>
</evidence>
<name>A0ABY4S284_AQUTE</name>
<evidence type="ECO:0008006" key="4">
    <source>
        <dbReference type="Google" id="ProtNLM"/>
    </source>
</evidence>
<dbReference type="Proteomes" id="UP001056201">
    <property type="component" value="Chromosome 1"/>
</dbReference>
<keyword evidence="1" id="KW-0732">Signal</keyword>
<accession>A0ABY4S284</accession>
<organism evidence="2 3">
    <name type="scientific">Aquincola tertiaricarbonis</name>
    <dbReference type="NCBI Taxonomy" id="391953"/>
    <lineage>
        <taxon>Bacteria</taxon>
        <taxon>Pseudomonadati</taxon>
        <taxon>Pseudomonadota</taxon>
        <taxon>Betaproteobacteria</taxon>
        <taxon>Burkholderiales</taxon>
        <taxon>Sphaerotilaceae</taxon>
        <taxon>Aquincola</taxon>
    </lineage>
</organism>
<keyword evidence="3" id="KW-1185">Reference proteome</keyword>